<sequence length="279" mass="28954">MSLSTASRSEITKQFSTAAWWVLALVLVIYVGSTAAGLGAVLGASAAGKLSGANAPRLPADTIVPVLYSLAASVGYVFPLLIGTLMVTAEFRHKTLTPTFLATPRRGLVLFAKVLVGILLGALYAVFAVISTVGPAAGVLTGFGIDAKLGETDTWALLGRIVLAFIVWALVGIGVGTLVRNQVAAIVIVLAFTQFFEPIARVAASFVTGLSDVTRFLPGAASDTLVGQSIYNSALASPGGTQAAASHPLEWWVGGLVLLGYAVFFLILGYLASWRRDVS</sequence>
<feature type="transmembrane region" description="Helical" evidence="1">
    <location>
        <begin position="183"/>
        <end position="207"/>
    </location>
</feature>
<name>A0ABZ0SMG2_9MICO</name>
<evidence type="ECO:0000256" key="1">
    <source>
        <dbReference type="SAM" id="Phobius"/>
    </source>
</evidence>
<keyword evidence="1" id="KW-1133">Transmembrane helix</keyword>
<dbReference type="RefSeq" id="WP_320943020.1">
    <property type="nucleotide sequence ID" value="NZ_BAABEU010000011.1"/>
</dbReference>
<proteinExistence type="predicted"/>
<accession>A0ABZ0SMG2</accession>
<keyword evidence="1" id="KW-0812">Transmembrane</keyword>
<protein>
    <submittedName>
        <fullName evidence="2">ABC transporter permease</fullName>
    </submittedName>
</protein>
<feature type="transmembrane region" description="Helical" evidence="1">
    <location>
        <begin position="251"/>
        <end position="272"/>
    </location>
</feature>
<feature type="transmembrane region" description="Helical" evidence="1">
    <location>
        <begin position="108"/>
        <end position="134"/>
    </location>
</feature>
<keyword evidence="3" id="KW-1185">Reference proteome</keyword>
<evidence type="ECO:0000313" key="3">
    <source>
        <dbReference type="Proteomes" id="UP001323798"/>
    </source>
</evidence>
<feature type="transmembrane region" description="Helical" evidence="1">
    <location>
        <begin position="66"/>
        <end position="87"/>
    </location>
</feature>
<dbReference type="Proteomes" id="UP001323798">
    <property type="component" value="Chromosome"/>
</dbReference>
<keyword evidence="1" id="KW-0472">Membrane</keyword>
<organism evidence="2 3">
    <name type="scientific">Microbacterium rhizosphaerae</name>
    <dbReference type="NCBI Taxonomy" id="1678237"/>
    <lineage>
        <taxon>Bacteria</taxon>
        <taxon>Bacillati</taxon>
        <taxon>Actinomycetota</taxon>
        <taxon>Actinomycetes</taxon>
        <taxon>Micrococcales</taxon>
        <taxon>Microbacteriaceae</taxon>
        <taxon>Microbacterium</taxon>
    </lineage>
</organism>
<evidence type="ECO:0000313" key="2">
    <source>
        <dbReference type="EMBL" id="WPR90308.1"/>
    </source>
</evidence>
<dbReference type="EMBL" id="CP139368">
    <property type="protein sequence ID" value="WPR90308.1"/>
    <property type="molecule type" value="Genomic_DNA"/>
</dbReference>
<feature type="transmembrane region" description="Helical" evidence="1">
    <location>
        <begin position="20"/>
        <end position="46"/>
    </location>
</feature>
<gene>
    <name evidence="2" type="ORF">SM116_03200</name>
</gene>
<reference evidence="2 3" key="1">
    <citation type="submission" date="2023-11" db="EMBL/GenBank/DDBJ databases">
        <title>Genome sequence of Microbacterium rhizosphaerae KACC 19337.</title>
        <authorList>
            <person name="Choi H."/>
            <person name="Kim S."/>
            <person name="Kim Y."/>
            <person name="Kwon S.-W."/>
            <person name="Heo J."/>
        </authorList>
    </citation>
    <scope>NUCLEOTIDE SEQUENCE [LARGE SCALE GENOMIC DNA]</scope>
    <source>
        <strain evidence="2 3">KACC 19337</strain>
    </source>
</reference>
<feature type="transmembrane region" description="Helical" evidence="1">
    <location>
        <begin position="154"/>
        <end position="176"/>
    </location>
</feature>